<dbReference type="Pfam" id="PF07892">
    <property type="entry name" value="DUF1667"/>
    <property type="match status" value="1"/>
</dbReference>
<sequence>MKKQFTCIVCPNGCEIEAEVENGQVISVTGHTCPRGEQYVRQELTAPRRTIASSVLVKGGELPVTSVRLTKAVPKDMIFPVMDEIRKVVLTAPVKAGTIVLHNVCGLDSDVMVTKNVDAC</sequence>
<evidence type="ECO:0000313" key="1">
    <source>
        <dbReference type="EMBL" id="PDX57669.1"/>
    </source>
</evidence>
<dbReference type="RefSeq" id="WP_097774754.1">
    <property type="nucleotide sequence ID" value="NZ_CP065382.1"/>
</dbReference>
<proteinExistence type="predicted"/>
<dbReference type="InterPro" id="IPR036593">
    <property type="entry name" value="CPE0013-like_sf"/>
</dbReference>
<dbReference type="AlphaFoldDB" id="A0A2A6ZQ64"/>
<name>A0A2A6ZQ64_9FIRM</name>
<dbReference type="Gene3D" id="3.10.530.10">
    <property type="entry name" value="CPE0013-like"/>
    <property type="match status" value="1"/>
</dbReference>
<dbReference type="PANTHER" id="PTHR39450:SF1">
    <property type="entry name" value="DUF1667 DOMAIN-CONTAINING PROTEIN"/>
    <property type="match status" value="1"/>
</dbReference>
<organism evidence="1 2">
    <name type="scientific">Faecalibacterium langellae</name>
    <dbReference type="NCBI Taxonomy" id="3435293"/>
    <lineage>
        <taxon>Bacteria</taxon>
        <taxon>Bacillati</taxon>
        <taxon>Bacillota</taxon>
        <taxon>Clostridia</taxon>
        <taxon>Eubacteriales</taxon>
        <taxon>Oscillospiraceae</taxon>
        <taxon>Faecalibacterium</taxon>
    </lineage>
</organism>
<gene>
    <name evidence="1" type="ORF">CGS46_14305</name>
</gene>
<dbReference type="EMBL" id="NMTQ01000037">
    <property type="protein sequence ID" value="PDX57669.1"/>
    <property type="molecule type" value="Genomic_DNA"/>
</dbReference>
<dbReference type="InterPro" id="IPR012460">
    <property type="entry name" value="DUF1667"/>
</dbReference>
<keyword evidence="2" id="KW-1185">Reference proteome</keyword>
<protein>
    <submittedName>
        <fullName evidence="1">Molybdopterin oxidoreductase</fullName>
    </submittedName>
</protein>
<dbReference type="Proteomes" id="UP000220752">
    <property type="component" value="Unassembled WGS sequence"/>
</dbReference>
<dbReference type="SUPFAM" id="SSF53706">
    <property type="entry name" value="Formate dehydrogenase/DMSO reductase, domains 1-3"/>
    <property type="match status" value="1"/>
</dbReference>
<comment type="caution">
    <text evidence="1">The sequence shown here is derived from an EMBL/GenBank/DDBJ whole genome shotgun (WGS) entry which is preliminary data.</text>
</comment>
<dbReference type="SUPFAM" id="SSF160148">
    <property type="entry name" value="CPE0013-like"/>
    <property type="match status" value="1"/>
</dbReference>
<dbReference type="PANTHER" id="PTHR39450">
    <property type="entry name" value="MOLYBDOPTERIN OXIDOREDUCTASE, 4FE-4S CLUSTER-BINDING SUBUNIT"/>
    <property type="match status" value="1"/>
</dbReference>
<evidence type="ECO:0000313" key="2">
    <source>
        <dbReference type="Proteomes" id="UP000220752"/>
    </source>
</evidence>
<reference evidence="1 2" key="1">
    <citation type="journal article" date="2017" name="Front. Microbiol.">
        <title>New Insights into the Diversity of the Genus Faecalibacterium.</title>
        <authorList>
            <person name="Benevides L."/>
            <person name="Burman S."/>
            <person name="Martin R."/>
            <person name="Robert V."/>
            <person name="Thomas M."/>
            <person name="Miquel S."/>
            <person name="Chain F."/>
            <person name="Sokol H."/>
            <person name="Bermudez-Humaran L.G."/>
            <person name="Morrison M."/>
            <person name="Langella P."/>
            <person name="Azevedo V.A."/>
            <person name="Chatel J.M."/>
            <person name="Soares S."/>
        </authorList>
    </citation>
    <scope>NUCLEOTIDE SEQUENCE [LARGE SCALE GENOMIC DNA]</scope>
    <source>
        <strain evidence="2">CNCM I-4540</strain>
    </source>
</reference>
<accession>A0A2A6ZQ64</accession>